<keyword evidence="4 5" id="KW-0413">Isomerase</keyword>
<evidence type="ECO:0000256" key="1">
    <source>
        <dbReference type="ARBA" id="ARBA00000971"/>
    </source>
</evidence>
<accession>A0A4R7JKH8</accession>
<reference evidence="8 9" key="1">
    <citation type="submission" date="2019-03" db="EMBL/GenBank/DDBJ databases">
        <title>Genomic Encyclopedia of Type Strains, Phase IV (KMG-IV): sequencing the most valuable type-strain genomes for metagenomic binning, comparative biology and taxonomic classification.</title>
        <authorList>
            <person name="Goeker M."/>
        </authorList>
    </citation>
    <scope>NUCLEOTIDE SEQUENCE [LARGE SCALE GENOMIC DNA]</scope>
    <source>
        <strain evidence="8 9">DSM 15505</strain>
    </source>
</reference>
<dbReference type="Gene3D" id="2.40.10.330">
    <property type="match status" value="1"/>
</dbReference>
<dbReference type="EC" id="5.2.1.8" evidence="6"/>
<proteinExistence type="inferred from homology"/>
<dbReference type="SUPFAM" id="SSF54534">
    <property type="entry name" value="FKBP-like"/>
    <property type="match status" value="1"/>
</dbReference>
<evidence type="ECO:0000313" key="9">
    <source>
        <dbReference type="Proteomes" id="UP000295830"/>
    </source>
</evidence>
<dbReference type="AlphaFoldDB" id="A0A4R7JKH8"/>
<evidence type="ECO:0000313" key="8">
    <source>
        <dbReference type="EMBL" id="TDT37119.1"/>
    </source>
</evidence>
<keyword evidence="3 5" id="KW-0697">Rotamase</keyword>
<comment type="similarity">
    <text evidence="2 6">Belongs to the FKBP-type PPIase family.</text>
</comment>
<dbReference type="PROSITE" id="PS50059">
    <property type="entry name" value="FKBP_PPIASE"/>
    <property type="match status" value="1"/>
</dbReference>
<dbReference type="InterPro" id="IPR046357">
    <property type="entry name" value="PPIase_dom_sf"/>
</dbReference>
<gene>
    <name evidence="8" type="ORF">DES49_3071</name>
</gene>
<dbReference type="PANTHER" id="PTHR47861:SF4">
    <property type="entry name" value="FKBP-TYPE 16 KDA PEPTIDYL-PROLYL CIS-TRANS ISOMERASE"/>
    <property type="match status" value="1"/>
</dbReference>
<evidence type="ECO:0000256" key="2">
    <source>
        <dbReference type="ARBA" id="ARBA00006577"/>
    </source>
</evidence>
<dbReference type="EMBL" id="SOAX01000008">
    <property type="protein sequence ID" value="TDT37119.1"/>
    <property type="molecule type" value="Genomic_DNA"/>
</dbReference>
<dbReference type="InterPro" id="IPR048261">
    <property type="entry name" value="SlpA/SlyD-like_ins_sf"/>
</dbReference>
<protein>
    <recommendedName>
        <fullName evidence="6">Peptidyl-prolyl cis-trans isomerase</fullName>
        <ecNumber evidence="6">5.2.1.8</ecNumber>
    </recommendedName>
</protein>
<dbReference type="PANTHER" id="PTHR47861">
    <property type="entry name" value="FKBP-TYPE PEPTIDYL-PROLYL CIS-TRANS ISOMERASE SLYD"/>
    <property type="match status" value="1"/>
</dbReference>
<dbReference type="OrthoDB" id="9808891at2"/>
<dbReference type="Proteomes" id="UP000295830">
    <property type="component" value="Unassembled WGS sequence"/>
</dbReference>
<sequence length="142" mass="15410">MTAIGTDSQVTLHFALRLEDGTDVDSNFSHEPASLTIGDGNLPEAFERCLYGLVAGDRQSFTLPPEDAFGQPNPNNVQTFKRREFAPDLELEEGLVLSFADAAKAEVPGVIKAFDDDTVEVDFNHPLAGRTLTFEVAIIDVA</sequence>
<dbReference type="Gene3D" id="3.10.50.40">
    <property type="match status" value="1"/>
</dbReference>
<organism evidence="8 9">
    <name type="scientific">Halospina denitrificans</name>
    <dbReference type="NCBI Taxonomy" id="332522"/>
    <lineage>
        <taxon>Bacteria</taxon>
        <taxon>Pseudomonadati</taxon>
        <taxon>Pseudomonadota</taxon>
        <taxon>Gammaproteobacteria</taxon>
        <taxon>Halospina</taxon>
    </lineage>
</organism>
<evidence type="ECO:0000259" key="7">
    <source>
        <dbReference type="PROSITE" id="PS50059"/>
    </source>
</evidence>
<keyword evidence="9" id="KW-1185">Reference proteome</keyword>
<dbReference type="NCBIfam" id="NF011676">
    <property type="entry name" value="PRK15095.1"/>
    <property type="match status" value="1"/>
</dbReference>
<evidence type="ECO:0000256" key="4">
    <source>
        <dbReference type="ARBA" id="ARBA00023235"/>
    </source>
</evidence>
<evidence type="ECO:0000256" key="5">
    <source>
        <dbReference type="PROSITE-ProRule" id="PRU00277"/>
    </source>
</evidence>
<dbReference type="Pfam" id="PF00254">
    <property type="entry name" value="FKBP_C"/>
    <property type="match status" value="1"/>
</dbReference>
<evidence type="ECO:0000256" key="3">
    <source>
        <dbReference type="ARBA" id="ARBA00023110"/>
    </source>
</evidence>
<dbReference type="RefSeq" id="WP_133737281.1">
    <property type="nucleotide sequence ID" value="NZ_SOAX01000008.1"/>
</dbReference>
<dbReference type="GO" id="GO:0003755">
    <property type="term" value="F:peptidyl-prolyl cis-trans isomerase activity"/>
    <property type="evidence" value="ECO:0007669"/>
    <property type="project" value="UniProtKB-UniRule"/>
</dbReference>
<feature type="domain" description="PPIase FKBP-type" evidence="7">
    <location>
        <begin position="7"/>
        <end position="91"/>
    </location>
</feature>
<comment type="caution">
    <text evidence="8">The sequence shown here is derived from an EMBL/GenBank/DDBJ whole genome shotgun (WGS) entry which is preliminary data.</text>
</comment>
<dbReference type="InterPro" id="IPR001179">
    <property type="entry name" value="PPIase_FKBP_dom"/>
</dbReference>
<comment type="catalytic activity">
    <reaction evidence="1 5 6">
        <text>[protein]-peptidylproline (omega=180) = [protein]-peptidylproline (omega=0)</text>
        <dbReference type="Rhea" id="RHEA:16237"/>
        <dbReference type="Rhea" id="RHEA-COMP:10747"/>
        <dbReference type="Rhea" id="RHEA-COMP:10748"/>
        <dbReference type="ChEBI" id="CHEBI:83833"/>
        <dbReference type="ChEBI" id="CHEBI:83834"/>
        <dbReference type="EC" id="5.2.1.8"/>
    </reaction>
</comment>
<evidence type="ECO:0000256" key="6">
    <source>
        <dbReference type="RuleBase" id="RU003915"/>
    </source>
</evidence>
<name>A0A4R7JKH8_9GAMM</name>